<dbReference type="AlphaFoldDB" id="A0A9P6HNK7"/>
<gene>
    <name evidence="2" type="ORF">BJ322DRAFT_1036640</name>
</gene>
<feature type="region of interest" description="Disordered" evidence="1">
    <location>
        <begin position="1"/>
        <end position="91"/>
    </location>
</feature>
<reference evidence="2" key="1">
    <citation type="journal article" date="2020" name="Nat. Commun.">
        <title>Large-scale genome sequencing of mycorrhizal fungi provides insights into the early evolution of symbiotic traits.</title>
        <authorList>
            <person name="Miyauchi S."/>
            <person name="Kiss E."/>
            <person name="Kuo A."/>
            <person name="Drula E."/>
            <person name="Kohler A."/>
            <person name="Sanchez-Garcia M."/>
            <person name="Morin E."/>
            <person name="Andreopoulos B."/>
            <person name="Barry K.W."/>
            <person name="Bonito G."/>
            <person name="Buee M."/>
            <person name="Carver A."/>
            <person name="Chen C."/>
            <person name="Cichocki N."/>
            <person name="Clum A."/>
            <person name="Culley D."/>
            <person name="Crous P.W."/>
            <person name="Fauchery L."/>
            <person name="Girlanda M."/>
            <person name="Hayes R.D."/>
            <person name="Keri Z."/>
            <person name="LaButti K."/>
            <person name="Lipzen A."/>
            <person name="Lombard V."/>
            <person name="Magnuson J."/>
            <person name="Maillard F."/>
            <person name="Murat C."/>
            <person name="Nolan M."/>
            <person name="Ohm R.A."/>
            <person name="Pangilinan J."/>
            <person name="Pereira M.F."/>
            <person name="Perotto S."/>
            <person name="Peter M."/>
            <person name="Pfister S."/>
            <person name="Riley R."/>
            <person name="Sitrit Y."/>
            <person name="Stielow J.B."/>
            <person name="Szollosi G."/>
            <person name="Zifcakova L."/>
            <person name="Stursova M."/>
            <person name="Spatafora J.W."/>
            <person name="Tedersoo L."/>
            <person name="Vaario L.M."/>
            <person name="Yamada A."/>
            <person name="Yan M."/>
            <person name="Wang P."/>
            <person name="Xu J."/>
            <person name="Bruns T."/>
            <person name="Baldrian P."/>
            <person name="Vilgalys R."/>
            <person name="Dunand C."/>
            <person name="Henrissat B."/>
            <person name="Grigoriev I.V."/>
            <person name="Hibbett D."/>
            <person name="Nagy L.G."/>
            <person name="Martin F.M."/>
        </authorList>
    </citation>
    <scope>NUCLEOTIDE SEQUENCE</scope>
    <source>
        <strain evidence="2">UH-Tt-Lm1</strain>
    </source>
</reference>
<organism evidence="2 3">
    <name type="scientific">Thelephora terrestris</name>
    <dbReference type="NCBI Taxonomy" id="56493"/>
    <lineage>
        <taxon>Eukaryota</taxon>
        <taxon>Fungi</taxon>
        <taxon>Dikarya</taxon>
        <taxon>Basidiomycota</taxon>
        <taxon>Agaricomycotina</taxon>
        <taxon>Agaricomycetes</taxon>
        <taxon>Thelephorales</taxon>
        <taxon>Thelephoraceae</taxon>
        <taxon>Thelephora</taxon>
    </lineage>
</organism>
<comment type="caution">
    <text evidence="2">The sequence shown here is derived from an EMBL/GenBank/DDBJ whole genome shotgun (WGS) entry which is preliminary data.</text>
</comment>
<protein>
    <submittedName>
        <fullName evidence="2">Uncharacterized protein</fullName>
    </submittedName>
</protein>
<evidence type="ECO:0000313" key="2">
    <source>
        <dbReference type="EMBL" id="KAF9790466.1"/>
    </source>
</evidence>
<reference evidence="2" key="2">
    <citation type="submission" date="2020-11" db="EMBL/GenBank/DDBJ databases">
        <authorList>
            <consortium name="DOE Joint Genome Institute"/>
            <person name="Kuo A."/>
            <person name="Miyauchi S."/>
            <person name="Kiss E."/>
            <person name="Drula E."/>
            <person name="Kohler A."/>
            <person name="Sanchez-Garcia M."/>
            <person name="Andreopoulos B."/>
            <person name="Barry K.W."/>
            <person name="Bonito G."/>
            <person name="Buee M."/>
            <person name="Carver A."/>
            <person name="Chen C."/>
            <person name="Cichocki N."/>
            <person name="Clum A."/>
            <person name="Culley D."/>
            <person name="Crous P.W."/>
            <person name="Fauchery L."/>
            <person name="Girlanda M."/>
            <person name="Hayes R."/>
            <person name="Keri Z."/>
            <person name="Labutti K."/>
            <person name="Lipzen A."/>
            <person name="Lombard V."/>
            <person name="Magnuson J."/>
            <person name="Maillard F."/>
            <person name="Morin E."/>
            <person name="Murat C."/>
            <person name="Nolan M."/>
            <person name="Ohm R."/>
            <person name="Pangilinan J."/>
            <person name="Pereira M."/>
            <person name="Perotto S."/>
            <person name="Peter M."/>
            <person name="Riley R."/>
            <person name="Sitrit Y."/>
            <person name="Stielow B."/>
            <person name="Szollosi G."/>
            <person name="Zifcakova L."/>
            <person name="Stursova M."/>
            <person name="Spatafora J.W."/>
            <person name="Tedersoo L."/>
            <person name="Vaario L.-M."/>
            <person name="Yamada A."/>
            <person name="Yan M."/>
            <person name="Wang P."/>
            <person name="Xu J."/>
            <person name="Bruns T."/>
            <person name="Baldrian P."/>
            <person name="Vilgalys R."/>
            <person name="Henrissat B."/>
            <person name="Grigoriev I.V."/>
            <person name="Hibbett D."/>
            <person name="Nagy L.G."/>
            <person name="Martin F.M."/>
        </authorList>
    </citation>
    <scope>NUCLEOTIDE SEQUENCE</scope>
    <source>
        <strain evidence="2">UH-Tt-Lm1</strain>
    </source>
</reference>
<proteinExistence type="predicted"/>
<accession>A0A9P6HNK7</accession>
<evidence type="ECO:0000313" key="3">
    <source>
        <dbReference type="Proteomes" id="UP000736335"/>
    </source>
</evidence>
<dbReference type="EMBL" id="WIUZ02000002">
    <property type="protein sequence ID" value="KAF9790466.1"/>
    <property type="molecule type" value="Genomic_DNA"/>
</dbReference>
<evidence type="ECO:0000256" key="1">
    <source>
        <dbReference type="SAM" id="MobiDB-lite"/>
    </source>
</evidence>
<feature type="compositionally biased region" description="Polar residues" evidence="1">
    <location>
        <begin position="59"/>
        <end position="72"/>
    </location>
</feature>
<name>A0A9P6HNK7_9AGAM</name>
<dbReference type="Proteomes" id="UP000736335">
    <property type="component" value="Unassembled WGS sequence"/>
</dbReference>
<keyword evidence="3" id="KW-1185">Reference proteome</keyword>
<sequence length="155" mass="17015">MLEQQHQTVDVKPLPTIPPNTVEETAGNDYPGQSTSDQKETFGLFKKLASKLKSPAAAQPNTTQTSPRTSPTVRAKNPPPLANDFTSKEQREAALRERGLIAAPKKDLSQIEQDLDQKYAKVAPVPKDQTTKGGQQSAAEKIRQEWKAKNQAGRI</sequence>
<dbReference type="OrthoDB" id="3168445at2759"/>
<feature type="region of interest" description="Disordered" evidence="1">
    <location>
        <begin position="119"/>
        <end position="155"/>
    </location>
</feature>